<evidence type="ECO:0000259" key="5">
    <source>
        <dbReference type="PROSITE" id="PS50075"/>
    </source>
</evidence>
<evidence type="ECO:0000313" key="6">
    <source>
        <dbReference type="EMBL" id="XDV69333.1"/>
    </source>
</evidence>
<dbReference type="InterPro" id="IPR020845">
    <property type="entry name" value="AMP-binding_CS"/>
</dbReference>
<dbReference type="Gene3D" id="3.30.559.10">
    <property type="entry name" value="Chloramphenicol acetyltransferase-like domain"/>
    <property type="match status" value="1"/>
</dbReference>
<feature type="region of interest" description="Disordered" evidence="4">
    <location>
        <begin position="149"/>
        <end position="171"/>
    </location>
</feature>
<dbReference type="Pfam" id="PF13193">
    <property type="entry name" value="AMP-binding_C"/>
    <property type="match status" value="1"/>
</dbReference>
<dbReference type="InterPro" id="IPR001242">
    <property type="entry name" value="Condensation_dom"/>
</dbReference>
<dbReference type="SUPFAM" id="SSF47336">
    <property type="entry name" value="ACP-like"/>
    <property type="match status" value="1"/>
</dbReference>
<dbReference type="GO" id="GO:0003824">
    <property type="term" value="F:catalytic activity"/>
    <property type="evidence" value="ECO:0007669"/>
    <property type="project" value="InterPro"/>
</dbReference>
<dbReference type="PANTHER" id="PTHR45527:SF1">
    <property type="entry name" value="FATTY ACID SYNTHASE"/>
    <property type="match status" value="1"/>
</dbReference>
<dbReference type="NCBIfam" id="TIGR01733">
    <property type="entry name" value="AA-adenyl-dom"/>
    <property type="match status" value="1"/>
</dbReference>
<dbReference type="CDD" id="cd05930">
    <property type="entry name" value="A_NRPS"/>
    <property type="match status" value="1"/>
</dbReference>
<feature type="region of interest" description="Disordered" evidence="4">
    <location>
        <begin position="1044"/>
        <end position="1085"/>
    </location>
</feature>
<dbReference type="AlphaFoldDB" id="A0AB39YH99"/>
<dbReference type="InterPro" id="IPR045851">
    <property type="entry name" value="AMP-bd_C_sf"/>
</dbReference>
<dbReference type="PROSITE" id="PS50075">
    <property type="entry name" value="CARRIER"/>
    <property type="match status" value="1"/>
</dbReference>
<evidence type="ECO:0000256" key="2">
    <source>
        <dbReference type="ARBA" id="ARBA00022450"/>
    </source>
</evidence>
<evidence type="ECO:0000256" key="4">
    <source>
        <dbReference type="SAM" id="MobiDB-lite"/>
    </source>
</evidence>
<keyword evidence="2" id="KW-0596">Phosphopantetheine</keyword>
<dbReference type="PANTHER" id="PTHR45527">
    <property type="entry name" value="NONRIBOSOMAL PEPTIDE SYNTHETASE"/>
    <property type="match status" value="1"/>
</dbReference>
<dbReference type="InterPro" id="IPR000873">
    <property type="entry name" value="AMP-dep_synth/lig_dom"/>
</dbReference>
<dbReference type="Gene3D" id="3.30.300.30">
    <property type="match status" value="1"/>
</dbReference>
<evidence type="ECO:0000256" key="3">
    <source>
        <dbReference type="ARBA" id="ARBA00022553"/>
    </source>
</evidence>
<dbReference type="InterPro" id="IPR042099">
    <property type="entry name" value="ANL_N_sf"/>
</dbReference>
<dbReference type="PROSITE" id="PS00455">
    <property type="entry name" value="AMP_BINDING"/>
    <property type="match status" value="1"/>
</dbReference>
<sequence>MTTWQQTLAALNDTAAPVPQGPVAHLLAERARPVADRPAVLARDRDLTHGELHGLAEALAVRLRERGAGPGVLVRVCLPRSAELVVAVLAVLRAGAAYVPLDPDHPAERLAQLVESAPAPITLTGARLAHLFPAAGVLEVDLDALGVAEGEPDDAPGAVGPAVPEPGGPQPGPADLAYVIHTSGSTGRPKGVAIEQHSLANLLEATAVPFGLAPGRRVLQFASPAFDVSVWEILATLWAGAAVVVFDEPVASAEALAALVRERRADTVFLLAALLAQLDPAAFAGVRTVVTGGESFSQALVDRWAPGRDFIYVYGPTEATVFQSWHRCLPGAPGEPASIGRPMANLRYSVRDGSGAPVGPGVEGELWIGGAGVGRGYLGLPDAGAPRFVPDPDDPRPGARLYRTGDLARHRPDGTLDFRGRADRQVKIRGFRIEPGEVEVALTALPGIVAAAVVVPEGTAQPLLAGYVVTDGPLPADWRARLAERLPYYMVPAAVIPLDRMPSTPNGKIDRRSLSARPLPTGLSAVAAVAAPDGSADGGGAADAGGSADRVRAVLRDLFSEAFGRPVSDSGDFFLLGGTSLKAASLAAAAAQRLFVPVRVRDVFECPSVTDLADRLAPRCASASASVSAAAEAEAEVPAGDTDGSQGVSGAQRWLWLEDRTRGTGARGSAAYHVPMLLECQGVADPEVLGAAFARLQEREPQLRTVFREEWGEPVSGPAAERARLAVLDLPGEAARAAAVQEWAHAPFDLAHGPLVRAALLRRPGGRDQLLVVLHHIVSDQTSLEIIARALAGTGPEAAPGVPGHAAYEPSGGDELAYWRSRLSPPPAPLPLPVDRPRSGPAGRATAVTAVHLDAAELEALEELARSRRTGLFPVLAAAVAATLHEATGAGDISLGTAVSRRPALGPGPAGAVGCMVNTVVLRTAVQGGTPCVALVDDLADQAVGAMDHGGLPFNELVRTLDPPRSPGRNPYFDVWVTLWDEIDTGPGALRLTGGAIPLAEGLFELSFQFSRSAGGLKLLLQYDSALYEPGTAQGLAERAAHAARRLSTAGPQAPVRSLTPPVEAPQAPTARPAFAGFSWGATRP</sequence>
<evidence type="ECO:0000256" key="1">
    <source>
        <dbReference type="ARBA" id="ARBA00001957"/>
    </source>
</evidence>
<dbReference type="Gene3D" id="3.40.50.12780">
    <property type="entry name" value="N-terminal domain of ligase-like"/>
    <property type="match status" value="1"/>
</dbReference>
<dbReference type="SUPFAM" id="SSF56801">
    <property type="entry name" value="Acetyl-CoA synthetase-like"/>
    <property type="match status" value="1"/>
</dbReference>
<dbReference type="InterPro" id="IPR020806">
    <property type="entry name" value="PKS_PP-bd"/>
</dbReference>
<dbReference type="InterPro" id="IPR009081">
    <property type="entry name" value="PP-bd_ACP"/>
</dbReference>
<dbReference type="GO" id="GO:0005737">
    <property type="term" value="C:cytoplasm"/>
    <property type="evidence" value="ECO:0007669"/>
    <property type="project" value="TreeGrafter"/>
</dbReference>
<dbReference type="SMART" id="SM00823">
    <property type="entry name" value="PKS_PP"/>
    <property type="match status" value="1"/>
</dbReference>
<dbReference type="InterPro" id="IPR023213">
    <property type="entry name" value="CAT-like_dom_sf"/>
</dbReference>
<dbReference type="InterPro" id="IPR036736">
    <property type="entry name" value="ACP-like_sf"/>
</dbReference>
<dbReference type="GO" id="GO:0043041">
    <property type="term" value="P:amino acid activation for nonribosomal peptide biosynthetic process"/>
    <property type="evidence" value="ECO:0007669"/>
    <property type="project" value="TreeGrafter"/>
</dbReference>
<dbReference type="GO" id="GO:0044550">
    <property type="term" value="P:secondary metabolite biosynthetic process"/>
    <property type="evidence" value="ECO:0007669"/>
    <property type="project" value="TreeGrafter"/>
</dbReference>
<dbReference type="InterPro" id="IPR010071">
    <property type="entry name" value="AA_adenyl_dom"/>
</dbReference>
<dbReference type="Gene3D" id="1.10.1200.10">
    <property type="entry name" value="ACP-like"/>
    <property type="match status" value="1"/>
</dbReference>
<protein>
    <submittedName>
        <fullName evidence="6">Amino acid adenylation domain-containing protein</fullName>
    </submittedName>
</protein>
<comment type="cofactor">
    <cofactor evidence="1">
        <name>pantetheine 4'-phosphate</name>
        <dbReference type="ChEBI" id="CHEBI:47942"/>
    </cofactor>
</comment>
<dbReference type="InterPro" id="IPR025110">
    <property type="entry name" value="AMP-bd_C"/>
</dbReference>
<dbReference type="SUPFAM" id="SSF52777">
    <property type="entry name" value="CoA-dependent acyltransferases"/>
    <property type="match status" value="2"/>
</dbReference>
<dbReference type="Pfam" id="PF00550">
    <property type="entry name" value="PP-binding"/>
    <property type="match status" value="1"/>
</dbReference>
<organism evidence="6">
    <name type="scientific">Streptomyces sp. R33</name>
    <dbReference type="NCBI Taxonomy" id="3238629"/>
    <lineage>
        <taxon>Bacteria</taxon>
        <taxon>Bacillati</taxon>
        <taxon>Actinomycetota</taxon>
        <taxon>Actinomycetes</taxon>
        <taxon>Kitasatosporales</taxon>
        <taxon>Streptomycetaceae</taxon>
        <taxon>Streptomyces</taxon>
    </lineage>
</organism>
<proteinExistence type="predicted"/>
<dbReference type="Gene3D" id="3.30.559.30">
    <property type="entry name" value="Nonribosomal peptide synthetase, condensation domain"/>
    <property type="match status" value="1"/>
</dbReference>
<dbReference type="GO" id="GO:0017000">
    <property type="term" value="P:antibiotic biosynthetic process"/>
    <property type="evidence" value="ECO:0007669"/>
    <property type="project" value="UniProtKB-ARBA"/>
</dbReference>
<dbReference type="Pfam" id="PF00668">
    <property type="entry name" value="Condensation"/>
    <property type="match status" value="1"/>
</dbReference>
<reference evidence="6" key="1">
    <citation type="submission" date="2024-08" db="EMBL/GenBank/DDBJ databases">
        <authorList>
            <person name="Yu S.T."/>
        </authorList>
    </citation>
    <scope>NUCLEOTIDE SEQUENCE</scope>
    <source>
        <strain evidence="6">R33</strain>
        <plasmid evidence="6">unnamed1</plasmid>
    </source>
</reference>
<keyword evidence="3" id="KW-0597">Phosphoprotein</keyword>
<dbReference type="GO" id="GO:0031177">
    <property type="term" value="F:phosphopantetheine binding"/>
    <property type="evidence" value="ECO:0007669"/>
    <property type="project" value="InterPro"/>
</dbReference>
<dbReference type="RefSeq" id="WP_369780523.1">
    <property type="nucleotide sequence ID" value="NZ_CP165728.1"/>
</dbReference>
<dbReference type="Pfam" id="PF00501">
    <property type="entry name" value="AMP-binding"/>
    <property type="match status" value="1"/>
</dbReference>
<name>A0AB39YH99_9ACTN</name>
<keyword evidence="6" id="KW-0614">Plasmid</keyword>
<geneLocation type="plasmid" evidence="6">
    <name>unnamed1</name>
</geneLocation>
<feature type="domain" description="Carrier" evidence="5">
    <location>
        <begin position="545"/>
        <end position="620"/>
    </location>
</feature>
<accession>A0AB39YH99</accession>
<gene>
    <name evidence="6" type="ORF">AB5J51_41105</name>
</gene>
<dbReference type="GO" id="GO:0008610">
    <property type="term" value="P:lipid biosynthetic process"/>
    <property type="evidence" value="ECO:0007669"/>
    <property type="project" value="UniProtKB-ARBA"/>
</dbReference>
<dbReference type="EMBL" id="CP165728">
    <property type="protein sequence ID" value="XDV69333.1"/>
    <property type="molecule type" value="Genomic_DNA"/>
</dbReference>